<dbReference type="EC" id="6.1.1.20" evidence="14"/>
<dbReference type="Proteomes" id="UP000772186">
    <property type="component" value="Unassembled WGS sequence"/>
</dbReference>
<keyword evidence="8 14" id="KW-0067">ATP-binding</keyword>
<evidence type="ECO:0000256" key="15">
    <source>
        <dbReference type="PROSITE-ProRule" id="PRU00209"/>
    </source>
</evidence>
<keyword evidence="10 15" id="KW-0694">RNA-binding</keyword>
<dbReference type="SMART" id="SM00874">
    <property type="entry name" value="B5"/>
    <property type="match status" value="1"/>
</dbReference>
<dbReference type="Gene3D" id="3.30.56.10">
    <property type="match status" value="2"/>
</dbReference>
<dbReference type="InterPro" id="IPR045864">
    <property type="entry name" value="aa-tRNA-synth_II/BPL/LPL"/>
</dbReference>
<gene>
    <name evidence="14" type="primary">pheT</name>
    <name evidence="18" type="ORF">LAD73_00875</name>
</gene>
<evidence type="ECO:0000256" key="11">
    <source>
        <dbReference type="ARBA" id="ARBA00022917"/>
    </source>
</evidence>
<keyword evidence="9 14" id="KW-0460">Magnesium</keyword>
<dbReference type="InterPro" id="IPR002547">
    <property type="entry name" value="tRNA-bd_dom"/>
</dbReference>
<keyword evidence="12 14" id="KW-0030">Aminoacyl-tRNA synthetase</keyword>
<comment type="caution">
    <text evidence="18">The sequence shown here is derived from an EMBL/GenBank/DDBJ whole genome shotgun (WGS) entry which is preliminary data.</text>
</comment>
<feature type="domain" description="TRNA-binding" evidence="16">
    <location>
        <begin position="38"/>
        <end position="152"/>
    </location>
</feature>
<dbReference type="InterPro" id="IPR009061">
    <property type="entry name" value="DNA-bd_dom_put_sf"/>
</dbReference>
<dbReference type="RefSeq" id="WP_223644423.1">
    <property type="nucleotide sequence ID" value="NZ_JAIQBY010000004.1"/>
</dbReference>
<sequence length="725" mass="82839">MIISLRELNKYLPNIKLDTTVEKAINNLGYEVEYITKFSDVSGAQFGKIIDVQKNVNSKNLSIVSLQLKDKIITIQTTAKNAKKGYFTVVFVEGSKKGDLTFSKKEIAGVVSEGMFAGYSELGFDSSLLPFDPEGIILLDKQDVSLEKDPIEAFELDDYIIDITTPANRPETNSYYILAMELAAYYKTDFKWYNLKPKDGYNFRSKLRVSKQEANELTFVEAKVNNSKTSLSDILFLAKHKISAKGIYPVDLTNITILVTGMPAHAYDKDKISGTISCVNYTGKVNILGNKDVEVKDVLAITDAKKVISLASVMGCEESSIDEKSSNIIFEVGVFNSKKIREAARQIKIESNSSTQGGKSLNSQIAYTGISFLKYRASLDGNLVSQIVNIPKVKKGRSVIQSRRKLAIYSNHEFKDLDEFDDVEKTLKKIGFSMDKNRVIAPSYRNDIENYEDVIEEYFRFYGYDNFKPIAPFLKPYEVNRLSDKKGHLQSMGYNEIRTFTLISNQLNILNPFNFEENVQLMTFVSKEREVIRNSIITSMLESADYNIKRKINNLSLFEYGMINYNNFVYGLLSNQKDFFEMKQDICNFLKTDKLEFLPFKDNENIHPNVSAKIYHNNNFIGWIGKVNPKIGSTEFWVAEFKDIYKPSQITFNEYNSDPLKNIDLTFELNSHDNINSKIKEIEQVSDSFFVQQIDDYKHGNKRNVTLRITGTSEQIEKINNKFNK</sequence>
<dbReference type="HAMAP" id="MF_00283">
    <property type="entry name" value="Phe_tRNA_synth_beta1"/>
    <property type="match status" value="1"/>
</dbReference>
<keyword evidence="19" id="KW-1185">Reference proteome</keyword>
<evidence type="ECO:0000256" key="14">
    <source>
        <dbReference type="HAMAP-Rule" id="MF_00283"/>
    </source>
</evidence>
<dbReference type="GO" id="GO:0000049">
    <property type="term" value="F:tRNA binding"/>
    <property type="evidence" value="ECO:0007669"/>
    <property type="project" value="UniProtKB-UniRule"/>
</dbReference>
<dbReference type="AlphaFoldDB" id="A0A953NCW4"/>
<evidence type="ECO:0000256" key="8">
    <source>
        <dbReference type="ARBA" id="ARBA00022840"/>
    </source>
</evidence>
<comment type="subcellular location">
    <subcellularLocation>
        <location evidence="1 14">Cytoplasm</location>
    </subcellularLocation>
</comment>
<protein>
    <recommendedName>
        <fullName evidence="14">Phenylalanine--tRNA ligase beta subunit</fullName>
        <ecNumber evidence="14">6.1.1.20</ecNumber>
    </recommendedName>
    <alternativeName>
        <fullName evidence="14">Phenylalanyl-tRNA synthetase beta subunit</fullName>
        <shortName evidence="14">PheRS</shortName>
    </alternativeName>
</protein>
<evidence type="ECO:0000259" key="17">
    <source>
        <dbReference type="PROSITE" id="PS51483"/>
    </source>
</evidence>
<keyword evidence="4 15" id="KW-0820">tRNA-binding</keyword>
<dbReference type="InterPro" id="IPR012340">
    <property type="entry name" value="NA-bd_OB-fold"/>
</dbReference>
<evidence type="ECO:0000256" key="6">
    <source>
        <dbReference type="ARBA" id="ARBA00022723"/>
    </source>
</evidence>
<comment type="similarity">
    <text evidence="2 14">Belongs to the phenylalanyl-tRNA synthetase beta subunit family. Type 1 subfamily.</text>
</comment>
<dbReference type="PANTHER" id="PTHR10947:SF0">
    <property type="entry name" value="PHENYLALANINE--TRNA LIGASE BETA SUBUNIT"/>
    <property type="match status" value="1"/>
</dbReference>
<dbReference type="SUPFAM" id="SSF46955">
    <property type="entry name" value="Putative DNA-binding domain"/>
    <property type="match status" value="1"/>
</dbReference>
<evidence type="ECO:0000256" key="7">
    <source>
        <dbReference type="ARBA" id="ARBA00022741"/>
    </source>
</evidence>
<dbReference type="InterPro" id="IPR020825">
    <property type="entry name" value="Phe-tRNA_synthase-like_B3/B4"/>
</dbReference>
<organism evidence="18 19">
    <name type="scientific">Mycoplasma tauri</name>
    <dbReference type="NCBI Taxonomy" id="547987"/>
    <lineage>
        <taxon>Bacteria</taxon>
        <taxon>Bacillati</taxon>
        <taxon>Mycoplasmatota</taxon>
        <taxon>Mollicutes</taxon>
        <taxon>Mycoplasmataceae</taxon>
        <taxon>Mycoplasma</taxon>
    </lineage>
</organism>
<comment type="cofactor">
    <cofactor evidence="14">
        <name>Mg(2+)</name>
        <dbReference type="ChEBI" id="CHEBI:18420"/>
    </cofactor>
    <text evidence="14">Binds 2 magnesium ions per tetramer.</text>
</comment>
<name>A0A953NCW4_9MOLU</name>
<feature type="binding site" evidence="14">
    <location>
        <position position="456"/>
    </location>
    <ligand>
        <name>Mg(2+)</name>
        <dbReference type="ChEBI" id="CHEBI:18420"/>
        <note>shared with alpha subunit</note>
    </ligand>
</feature>
<dbReference type="PROSITE" id="PS50886">
    <property type="entry name" value="TRBD"/>
    <property type="match status" value="1"/>
</dbReference>
<dbReference type="Gene3D" id="3.50.40.10">
    <property type="entry name" value="Phenylalanyl-trna Synthetase, Chain B, domain 3"/>
    <property type="match status" value="1"/>
</dbReference>
<evidence type="ECO:0000313" key="18">
    <source>
        <dbReference type="EMBL" id="MBZ4195275.1"/>
    </source>
</evidence>
<feature type="domain" description="B5" evidence="17">
    <location>
        <begin position="394"/>
        <end position="469"/>
    </location>
</feature>
<dbReference type="GO" id="GO:0006432">
    <property type="term" value="P:phenylalanyl-tRNA aminoacylation"/>
    <property type="evidence" value="ECO:0007669"/>
    <property type="project" value="UniProtKB-UniRule"/>
</dbReference>
<dbReference type="InterPro" id="IPR005147">
    <property type="entry name" value="tRNA_synthase_B5-dom"/>
</dbReference>
<keyword evidence="7 14" id="KW-0547">Nucleotide-binding</keyword>
<keyword evidence="5 14" id="KW-0436">Ligase</keyword>
<keyword evidence="6 14" id="KW-0479">Metal-binding</keyword>
<feature type="binding site" evidence="14">
    <location>
        <position position="457"/>
    </location>
    <ligand>
        <name>Mg(2+)</name>
        <dbReference type="ChEBI" id="CHEBI:18420"/>
        <note>shared with alpha subunit</note>
    </ligand>
</feature>
<evidence type="ECO:0000256" key="10">
    <source>
        <dbReference type="ARBA" id="ARBA00022884"/>
    </source>
</evidence>
<dbReference type="Pfam" id="PF17759">
    <property type="entry name" value="tRNA_synthFbeta"/>
    <property type="match status" value="1"/>
</dbReference>
<evidence type="ECO:0000256" key="3">
    <source>
        <dbReference type="ARBA" id="ARBA00011209"/>
    </source>
</evidence>
<dbReference type="Pfam" id="PF03484">
    <property type="entry name" value="B5"/>
    <property type="match status" value="1"/>
</dbReference>
<dbReference type="SUPFAM" id="SSF55681">
    <property type="entry name" value="Class II aaRS and biotin synthetases"/>
    <property type="match status" value="1"/>
</dbReference>
<accession>A0A953NCW4</accession>
<evidence type="ECO:0000256" key="13">
    <source>
        <dbReference type="ARBA" id="ARBA00049255"/>
    </source>
</evidence>
<feature type="binding site" evidence="14">
    <location>
        <position position="453"/>
    </location>
    <ligand>
        <name>Mg(2+)</name>
        <dbReference type="ChEBI" id="CHEBI:18420"/>
        <note>shared with alpha subunit</note>
    </ligand>
</feature>
<evidence type="ECO:0000259" key="16">
    <source>
        <dbReference type="PROSITE" id="PS50886"/>
    </source>
</evidence>
<feature type="binding site" evidence="14">
    <location>
        <position position="447"/>
    </location>
    <ligand>
        <name>Mg(2+)</name>
        <dbReference type="ChEBI" id="CHEBI:18420"/>
        <note>shared with alpha subunit</note>
    </ligand>
</feature>
<keyword evidence="11 14" id="KW-0648">Protein biosynthesis</keyword>
<evidence type="ECO:0000256" key="1">
    <source>
        <dbReference type="ARBA" id="ARBA00004496"/>
    </source>
</evidence>
<dbReference type="PANTHER" id="PTHR10947">
    <property type="entry name" value="PHENYLALANYL-TRNA SYNTHETASE BETA CHAIN AND LEUCINE-RICH REPEAT-CONTAINING PROTEIN 47"/>
    <property type="match status" value="1"/>
</dbReference>
<evidence type="ECO:0000313" key="19">
    <source>
        <dbReference type="Proteomes" id="UP000772186"/>
    </source>
</evidence>
<dbReference type="SUPFAM" id="SSF56037">
    <property type="entry name" value="PheT/TilS domain"/>
    <property type="match status" value="1"/>
</dbReference>
<dbReference type="SUPFAM" id="SSF50249">
    <property type="entry name" value="Nucleic acid-binding proteins"/>
    <property type="match status" value="1"/>
</dbReference>
<dbReference type="PROSITE" id="PS51483">
    <property type="entry name" value="B5"/>
    <property type="match status" value="1"/>
</dbReference>
<dbReference type="EMBL" id="JAIQBY010000004">
    <property type="protein sequence ID" value="MBZ4195275.1"/>
    <property type="molecule type" value="Genomic_DNA"/>
</dbReference>
<evidence type="ECO:0000256" key="5">
    <source>
        <dbReference type="ARBA" id="ARBA00022598"/>
    </source>
</evidence>
<dbReference type="NCBIfam" id="NF001882">
    <property type="entry name" value="PRK00629.5-4"/>
    <property type="match status" value="1"/>
</dbReference>
<evidence type="ECO:0000256" key="4">
    <source>
        <dbReference type="ARBA" id="ARBA00022555"/>
    </source>
</evidence>
<dbReference type="InterPro" id="IPR004532">
    <property type="entry name" value="Phe-tRNA-ligase_IIc_bsu_bact"/>
</dbReference>
<dbReference type="SMART" id="SM00873">
    <property type="entry name" value="B3_4"/>
    <property type="match status" value="1"/>
</dbReference>
<reference evidence="18 19" key="1">
    <citation type="submission" date="2021-09" db="EMBL/GenBank/DDBJ databases">
        <title>WGS of Mycoplasma sp. Zaradi2 strains.</title>
        <authorList>
            <person name="Spergser J."/>
        </authorList>
    </citation>
    <scope>NUCLEOTIDE SEQUENCE [LARGE SCALE GENOMIC DNA]</scope>
    <source>
        <strain evidence="18 19">1331</strain>
    </source>
</reference>
<proteinExistence type="inferred from homology"/>
<comment type="catalytic activity">
    <reaction evidence="13 14">
        <text>tRNA(Phe) + L-phenylalanine + ATP = L-phenylalanyl-tRNA(Phe) + AMP + diphosphate + H(+)</text>
        <dbReference type="Rhea" id="RHEA:19413"/>
        <dbReference type="Rhea" id="RHEA-COMP:9668"/>
        <dbReference type="Rhea" id="RHEA-COMP:9699"/>
        <dbReference type="ChEBI" id="CHEBI:15378"/>
        <dbReference type="ChEBI" id="CHEBI:30616"/>
        <dbReference type="ChEBI" id="CHEBI:33019"/>
        <dbReference type="ChEBI" id="CHEBI:58095"/>
        <dbReference type="ChEBI" id="CHEBI:78442"/>
        <dbReference type="ChEBI" id="CHEBI:78531"/>
        <dbReference type="ChEBI" id="CHEBI:456215"/>
        <dbReference type="EC" id="6.1.1.20"/>
    </reaction>
</comment>
<dbReference type="InterPro" id="IPR045060">
    <property type="entry name" value="Phe-tRNA-ligase_IIc_bsu"/>
</dbReference>
<dbReference type="GO" id="GO:0009328">
    <property type="term" value="C:phenylalanine-tRNA ligase complex"/>
    <property type="evidence" value="ECO:0007669"/>
    <property type="project" value="TreeGrafter"/>
</dbReference>
<dbReference type="GO" id="GO:0000287">
    <property type="term" value="F:magnesium ion binding"/>
    <property type="evidence" value="ECO:0007669"/>
    <property type="project" value="UniProtKB-UniRule"/>
</dbReference>
<dbReference type="GO" id="GO:0004826">
    <property type="term" value="F:phenylalanine-tRNA ligase activity"/>
    <property type="evidence" value="ECO:0007669"/>
    <property type="project" value="UniProtKB-UniRule"/>
</dbReference>
<dbReference type="Gene3D" id="3.30.930.10">
    <property type="entry name" value="Bira Bifunctional Protein, Domain 2"/>
    <property type="match status" value="1"/>
</dbReference>
<keyword evidence="14" id="KW-0963">Cytoplasm</keyword>
<evidence type="ECO:0000256" key="9">
    <source>
        <dbReference type="ARBA" id="ARBA00022842"/>
    </source>
</evidence>
<evidence type="ECO:0000256" key="12">
    <source>
        <dbReference type="ARBA" id="ARBA00023146"/>
    </source>
</evidence>
<dbReference type="Pfam" id="PF03483">
    <property type="entry name" value="B3_4"/>
    <property type="match status" value="1"/>
</dbReference>
<evidence type="ECO:0000256" key="2">
    <source>
        <dbReference type="ARBA" id="ARBA00008653"/>
    </source>
</evidence>
<dbReference type="InterPro" id="IPR005146">
    <property type="entry name" value="B3/B4_tRNA-bd"/>
</dbReference>
<comment type="subunit">
    <text evidence="3 14">Tetramer of two alpha and two beta subunits.</text>
</comment>
<dbReference type="GO" id="GO:0005524">
    <property type="term" value="F:ATP binding"/>
    <property type="evidence" value="ECO:0007669"/>
    <property type="project" value="UniProtKB-UniRule"/>
</dbReference>
<dbReference type="Gene3D" id="2.40.50.140">
    <property type="entry name" value="Nucleic acid-binding proteins"/>
    <property type="match status" value="1"/>
</dbReference>
<dbReference type="InterPro" id="IPR041616">
    <property type="entry name" value="PheRS_beta_core"/>
</dbReference>